<protein>
    <recommendedName>
        <fullName evidence="2">Parvulin-like PPIase</fullName>
    </recommendedName>
    <alternativeName>
        <fullName evidence="9">Peptidyl-prolyl cis-trans isomerase plp</fullName>
    </alternativeName>
    <alternativeName>
        <fullName evidence="12">Periplasmic chaperone PpiD</fullName>
    </alternativeName>
    <alternativeName>
        <fullName evidence="13">Periplasmic folding chaperone</fullName>
    </alternativeName>
    <alternativeName>
        <fullName evidence="10">Rotamase plp</fullName>
    </alternativeName>
</protein>
<organism evidence="17 18">
    <name type="scientific">Flaviflagellibacter deserti</name>
    <dbReference type="NCBI Taxonomy" id="2267266"/>
    <lineage>
        <taxon>Bacteria</taxon>
        <taxon>Pseudomonadati</taxon>
        <taxon>Pseudomonadota</taxon>
        <taxon>Alphaproteobacteria</taxon>
        <taxon>Hyphomicrobiales</taxon>
        <taxon>Flaviflagellibacter</taxon>
    </lineage>
</organism>
<dbReference type="PANTHER" id="PTHR47529:SF1">
    <property type="entry name" value="PERIPLASMIC CHAPERONE PPID"/>
    <property type="match status" value="1"/>
</dbReference>
<evidence type="ECO:0000256" key="3">
    <source>
        <dbReference type="ARBA" id="ARBA00022475"/>
    </source>
</evidence>
<dbReference type="InterPro" id="IPR052029">
    <property type="entry name" value="PpiD_chaperone"/>
</dbReference>
<dbReference type="SUPFAM" id="SSF109998">
    <property type="entry name" value="Triger factor/SurA peptide-binding domain-like"/>
    <property type="match status" value="1"/>
</dbReference>
<comment type="similarity">
    <text evidence="11">Belongs to the PpiD chaperone family.</text>
</comment>
<dbReference type="InterPro" id="IPR000297">
    <property type="entry name" value="PPIase_PpiC"/>
</dbReference>
<proteinExistence type="inferred from homology"/>
<dbReference type="SUPFAM" id="SSF54534">
    <property type="entry name" value="FKBP-like"/>
    <property type="match status" value="1"/>
</dbReference>
<evidence type="ECO:0000256" key="6">
    <source>
        <dbReference type="ARBA" id="ARBA00022989"/>
    </source>
</evidence>
<dbReference type="RefSeq" id="WP_114955978.1">
    <property type="nucleotide sequence ID" value="NZ_JBHSJF010000006.1"/>
</dbReference>
<keyword evidence="4" id="KW-0997">Cell inner membrane</keyword>
<evidence type="ECO:0000256" key="4">
    <source>
        <dbReference type="ARBA" id="ARBA00022519"/>
    </source>
</evidence>
<dbReference type="PANTHER" id="PTHR47529">
    <property type="entry name" value="PEPTIDYL-PROLYL CIS-TRANS ISOMERASE D"/>
    <property type="match status" value="1"/>
</dbReference>
<comment type="subcellular location">
    <subcellularLocation>
        <location evidence="1">Cell inner membrane</location>
        <topology evidence="1">Single-pass type II membrane protein</topology>
        <orientation evidence="1">Periplasmic side</orientation>
    </subcellularLocation>
</comment>
<feature type="domain" description="PpiC" evidence="16">
    <location>
        <begin position="266"/>
        <end position="353"/>
    </location>
</feature>
<feature type="transmembrane region" description="Helical" evidence="15">
    <location>
        <begin position="12"/>
        <end position="31"/>
    </location>
</feature>
<keyword evidence="14" id="KW-0697">Rotamase</keyword>
<keyword evidence="5 15" id="KW-0812">Transmembrane</keyword>
<keyword evidence="8" id="KW-0143">Chaperone</keyword>
<sequence>MLNALRNQAAGFVMKAFLAVIVLSFAVWGIGDVFRGRGTSEVAWVGSTPIDVQTFRDSFNRELQQAGTRFGRPLSITDARALGLDRQVLSELMAEATLDEEAKALRLIVPDSAVVDTIMKDQSFAGPNGSFDAARFDSILRANGMNEQMFVAAQKRFMARRQIIDGLAGGVPVPEALINAVNQHQNERRTASYIVLPGSPGADIAEADEATLKSFYEERKGTFQAPERRSLTVLPLTTESLAAKQTVSDEDVAARYEQDKARLGTPERRTIERITFPSLDEANEASARIKGGMSFEDLATSRNVAAADLSLGTTAKADMIDRKLADAAFALPQGQVSDPVQGDFSTVILRVTAIEPEVVRSLDEVKEELRRTIASERAADQVLTIHDQIEDARASGSTLAEIANKFSLQATTVDQIDRDGKDPAGQTATIPGGQEVLTAAFQSDVGVENDPVQGQAGSFYWYDVTKVDPARARTFEEARADIANRWKAEEARKQLEAKVAQAITDLKAGTITLPALAEREGVTVLSADKIDRRGGPLFGRSAAAAVFSTPTSGFGSAPAQNDTDRVIFQVVQVEVPTPGANAPFVAQVRDQLGDTLQNDLASQYVMQLQNDLGATVNSQALATALGGTAEN</sequence>
<evidence type="ECO:0000256" key="13">
    <source>
        <dbReference type="ARBA" id="ARBA00042775"/>
    </source>
</evidence>
<comment type="caution">
    <text evidence="17">The sequence shown here is derived from an EMBL/GenBank/DDBJ whole genome shotgun (WGS) entry which is preliminary data.</text>
</comment>
<evidence type="ECO:0000256" key="5">
    <source>
        <dbReference type="ARBA" id="ARBA00022692"/>
    </source>
</evidence>
<evidence type="ECO:0000256" key="15">
    <source>
        <dbReference type="SAM" id="Phobius"/>
    </source>
</evidence>
<evidence type="ECO:0000259" key="16">
    <source>
        <dbReference type="PROSITE" id="PS50198"/>
    </source>
</evidence>
<reference evidence="18" key="1">
    <citation type="journal article" date="2019" name="Int. J. Syst. Evol. Microbiol.">
        <title>The Global Catalogue of Microorganisms (GCM) 10K type strain sequencing project: providing services to taxonomists for standard genome sequencing and annotation.</title>
        <authorList>
            <consortium name="The Broad Institute Genomics Platform"/>
            <consortium name="The Broad Institute Genome Sequencing Center for Infectious Disease"/>
            <person name="Wu L."/>
            <person name="Ma J."/>
        </authorList>
    </citation>
    <scope>NUCLEOTIDE SEQUENCE [LARGE SCALE GENOMIC DNA]</scope>
    <source>
        <strain evidence="18">CGMCC 1.16444</strain>
    </source>
</reference>
<evidence type="ECO:0000256" key="2">
    <source>
        <dbReference type="ARBA" id="ARBA00018370"/>
    </source>
</evidence>
<evidence type="ECO:0000313" key="18">
    <source>
        <dbReference type="Proteomes" id="UP001595796"/>
    </source>
</evidence>
<evidence type="ECO:0000256" key="14">
    <source>
        <dbReference type="PROSITE-ProRule" id="PRU00278"/>
    </source>
</evidence>
<name>A0ABV9Z2R9_9HYPH</name>
<keyword evidence="14" id="KW-0413">Isomerase</keyword>
<evidence type="ECO:0000256" key="9">
    <source>
        <dbReference type="ARBA" id="ARBA00030642"/>
    </source>
</evidence>
<evidence type="ECO:0000256" key="8">
    <source>
        <dbReference type="ARBA" id="ARBA00023186"/>
    </source>
</evidence>
<dbReference type="Pfam" id="PF13624">
    <property type="entry name" value="SurA_N_3"/>
    <property type="match status" value="1"/>
</dbReference>
<keyword evidence="7 15" id="KW-0472">Membrane</keyword>
<accession>A0ABV9Z2R9</accession>
<evidence type="ECO:0000256" key="7">
    <source>
        <dbReference type="ARBA" id="ARBA00023136"/>
    </source>
</evidence>
<evidence type="ECO:0000313" key="17">
    <source>
        <dbReference type="EMBL" id="MFC5068842.1"/>
    </source>
</evidence>
<evidence type="ECO:0000256" key="10">
    <source>
        <dbReference type="ARBA" id="ARBA00031484"/>
    </source>
</evidence>
<dbReference type="InterPro" id="IPR046357">
    <property type="entry name" value="PPIase_dom_sf"/>
</dbReference>
<evidence type="ECO:0000256" key="1">
    <source>
        <dbReference type="ARBA" id="ARBA00004382"/>
    </source>
</evidence>
<gene>
    <name evidence="17" type="ORF">ACFPFW_12565</name>
</gene>
<evidence type="ECO:0000256" key="11">
    <source>
        <dbReference type="ARBA" id="ARBA00038408"/>
    </source>
</evidence>
<keyword evidence="6 15" id="KW-1133">Transmembrane helix</keyword>
<evidence type="ECO:0000256" key="12">
    <source>
        <dbReference type="ARBA" id="ARBA00040743"/>
    </source>
</evidence>
<keyword evidence="3" id="KW-1003">Cell membrane</keyword>
<dbReference type="Proteomes" id="UP001595796">
    <property type="component" value="Unassembled WGS sequence"/>
</dbReference>
<dbReference type="InterPro" id="IPR027304">
    <property type="entry name" value="Trigger_fact/SurA_dom_sf"/>
</dbReference>
<dbReference type="EMBL" id="JBHSJF010000006">
    <property type="protein sequence ID" value="MFC5068842.1"/>
    <property type="molecule type" value="Genomic_DNA"/>
</dbReference>
<dbReference type="Gene3D" id="3.10.50.40">
    <property type="match status" value="1"/>
</dbReference>
<keyword evidence="18" id="KW-1185">Reference proteome</keyword>
<dbReference type="Pfam" id="PF13145">
    <property type="entry name" value="Rotamase_2"/>
    <property type="match status" value="1"/>
</dbReference>
<dbReference type="PROSITE" id="PS50198">
    <property type="entry name" value="PPIC_PPIASE_2"/>
    <property type="match status" value="1"/>
</dbReference>